<dbReference type="PROSITE" id="PS01124">
    <property type="entry name" value="HTH_ARAC_FAMILY_2"/>
    <property type="match status" value="1"/>
</dbReference>
<dbReference type="AlphaFoldDB" id="A0A9Y2IQ85"/>
<dbReference type="InterPro" id="IPR018062">
    <property type="entry name" value="HTH_AraC-typ_CS"/>
</dbReference>
<protein>
    <submittedName>
        <fullName evidence="5">AraC family transcriptional regulator</fullName>
    </submittedName>
</protein>
<dbReference type="GO" id="GO:0003700">
    <property type="term" value="F:DNA-binding transcription factor activity"/>
    <property type="evidence" value="ECO:0007669"/>
    <property type="project" value="InterPro"/>
</dbReference>
<dbReference type="Proteomes" id="UP001236014">
    <property type="component" value="Chromosome"/>
</dbReference>
<keyword evidence="3" id="KW-0804">Transcription</keyword>
<dbReference type="KEGG" id="acab:QRX50_23485"/>
<dbReference type="InterPro" id="IPR018060">
    <property type="entry name" value="HTH_AraC"/>
</dbReference>
<dbReference type="GO" id="GO:0043565">
    <property type="term" value="F:sequence-specific DNA binding"/>
    <property type="evidence" value="ECO:0007669"/>
    <property type="project" value="InterPro"/>
</dbReference>
<feature type="domain" description="HTH araC/xylS-type" evidence="4">
    <location>
        <begin position="174"/>
        <end position="272"/>
    </location>
</feature>
<dbReference type="InterPro" id="IPR009057">
    <property type="entry name" value="Homeodomain-like_sf"/>
</dbReference>
<dbReference type="SUPFAM" id="SSF46689">
    <property type="entry name" value="Homeodomain-like"/>
    <property type="match status" value="2"/>
</dbReference>
<dbReference type="Gene3D" id="2.60.120.10">
    <property type="entry name" value="Jelly Rolls"/>
    <property type="match status" value="1"/>
</dbReference>
<dbReference type="PROSITE" id="PS00041">
    <property type="entry name" value="HTH_ARAC_FAMILY_1"/>
    <property type="match status" value="1"/>
</dbReference>
<dbReference type="PANTHER" id="PTHR46796">
    <property type="entry name" value="HTH-TYPE TRANSCRIPTIONAL ACTIVATOR RHAS-RELATED"/>
    <property type="match status" value="1"/>
</dbReference>
<organism evidence="5 6">
    <name type="scientific">Amycolatopsis carbonis</name>
    <dbReference type="NCBI Taxonomy" id="715471"/>
    <lineage>
        <taxon>Bacteria</taxon>
        <taxon>Bacillati</taxon>
        <taxon>Actinomycetota</taxon>
        <taxon>Actinomycetes</taxon>
        <taxon>Pseudonocardiales</taxon>
        <taxon>Pseudonocardiaceae</taxon>
        <taxon>Amycolatopsis</taxon>
    </lineage>
</organism>
<accession>A0A9Y2IQ85</accession>
<dbReference type="PANTHER" id="PTHR46796:SF7">
    <property type="entry name" value="ARAC FAMILY TRANSCRIPTIONAL REGULATOR"/>
    <property type="match status" value="1"/>
</dbReference>
<sequence length="277" mass="29753">MAGQFIVDHETAAPGEVPFYLVLDGRCAVTTESATVTLSTGDLLLVSRGEAHQVTAPSGRRFRFSDESGPIFTTRRTVGVKPDLDLFCGHYHFDTAAGELLFRLLPALVHVTPNAAATTLADLLRGEARFAGPGSAAVVSALCDAMLAMGLRSRPEQRLDNPALWTAIGDEALGKVVSGIVERPGDSWTIERMAETASMSRSTFLRRFNTRTGTTAATLLITIRMMVAADLLTNSDRSMARIAADVGYSSESAFSQAFRATVGMPPAQYRKNSVNHE</sequence>
<dbReference type="Gene3D" id="1.10.10.60">
    <property type="entry name" value="Homeodomain-like"/>
    <property type="match status" value="1"/>
</dbReference>
<dbReference type="InterPro" id="IPR011051">
    <property type="entry name" value="RmlC_Cupin_sf"/>
</dbReference>
<dbReference type="PRINTS" id="PR00032">
    <property type="entry name" value="HTHARAC"/>
</dbReference>
<proteinExistence type="predicted"/>
<evidence type="ECO:0000256" key="2">
    <source>
        <dbReference type="ARBA" id="ARBA00023125"/>
    </source>
</evidence>
<dbReference type="SUPFAM" id="SSF51182">
    <property type="entry name" value="RmlC-like cupins"/>
    <property type="match status" value="1"/>
</dbReference>
<dbReference type="Pfam" id="PF12833">
    <property type="entry name" value="HTH_18"/>
    <property type="match status" value="1"/>
</dbReference>
<dbReference type="InterPro" id="IPR032783">
    <property type="entry name" value="AraC_lig"/>
</dbReference>
<evidence type="ECO:0000256" key="1">
    <source>
        <dbReference type="ARBA" id="ARBA00023015"/>
    </source>
</evidence>
<dbReference type="InterPro" id="IPR050204">
    <property type="entry name" value="AraC_XylS_family_regulators"/>
</dbReference>
<dbReference type="SMART" id="SM00342">
    <property type="entry name" value="HTH_ARAC"/>
    <property type="match status" value="1"/>
</dbReference>
<evidence type="ECO:0000313" key="6">
    <source>
        <dbReference type="Proteomes" id="UP001236014"/>
    </source>
</evidence>
<evidence type="ECO:0000313" key="5">
    <source>
        <dbReference type="EMBL" id="WIX83509.1"/>
    </source>
</evidence>
<dbReference type="RefSeq" id="WP_285974058.1">
    <property type="nucleotide sequence ID" value="NZ_CP127294.1"/>
</dbReference>
<keyword evidence="6" id="KW-1185">Reference proteome</keyword>
<name>A0A9Y2IQ85_9PSEU</name>
<dbReference type="Pfam" id="PF12852">
    <property type="entry name" value="Cupin_6"/>
    <property type="match status" value="1"/>
</dbReference>
<dbReference type="EMBL" id="CP127294">
    <property type="protein sequence ID" value="WIX83509.1"/>
    <property type="molecule type" value="Genomic_DNA"/>
</dbReference>
<dbReference type="InterPro" id="IPR020449">
    <property type="entry name" value="Tscrpt_reg_AraC-type_HTH"/>
</dbReference>
<gene>
    <name evidence="5" type="ORF">QRX50_23485</name>
</gene>
<keyword evidence="2" id="KW-0238">DNA-binding</keyword>
<keyword evidence="1" id="KW-0805">Transcription regulation</keyword>
<evidence type="ECO:0000256" key="3">
    <source>
        <dbReference type="ARBA" id="ARBA00023163"/>
    </source>
</evidence>
<reference evidence="5 6" key="1">
    <citation type="submission" date="2023-06" db="EMBL/GenBank/DDBJ databases">
        <authorList>
            <person name="Oyuntsetseg B."/>
            <person name="Kim S.B."/>
        </authorList>
    </citation>
    <scope>NUCLEOTIDE SEQUENCE [LARGE SCALE GENOMIC DNA]</scope>
    <source>
        <strain evidence="5 6">2-15</strain>
    </source>
</reference>
<dbReference type="InterPro" id="IPR014710">
    <property type="entry name" value="RmlC-like_jellyroll"/>
</dbReference>
<evidence type="ECO:0000259" key="4">
    <source>
        <dbReference type="PROSITE" id="PS01124"/>
    </source>
</evidence>